<sequence>MFSIQYEKEFDYFIGIDPSWSGRNPTAVVVLREDRETGKLCLYRYVYAKALEEIVEVVSELKRPSVIGVDAPLIVKNLQGHRENELEFLKNYPIKVPLYPVNTERYPKFFPSALYEKLNEIGFSFANNNVYEVYPHATLAAKFFGKLFSYKRGKRKERLRKLEEIERKLSEYIEFCGTSFGCVKEREDFDDALICALTVYLPTKETCLGFGSFSDGILLVPIPTSVQKEQREDIR</sequence>
<gene>
    <name evidence="1" type="ORF">NA23_07860</name>
</gene>
<organism evidence="1 2">
    <name type="scientific">Fervidobacterium islandicum</name>
    <dbReference type="NCBI Taxonomy" id="2423"/>
    <lineage>
        <taxon>Bacteria</taxon>
        <taxon>Thermotogati</taxon>
        <taxon>Thermotogota</taxon>
        <taxon>Thermotogae</taxon>
        <taxon>Thermotogales</taxon>
        <taxon>Fervidobacteriaceae</taxon>
        <taxon>Fervidobacterium</taxon>
    </lineage>
</organism>
<dbReference type="KEGG" id="fia:NA23_07860"/>
<dbReference type="Proteomes" id="UP000093740">
    <property type="component" value="Chromosome"/>
</dbReference>
<reference evidence="1 2" key="1">
    <citation type="journal article" date="2015" name="Stand. Genomic Sci.">
        <title>Genome sequence of a native-feather degrading extremely thermophilic Eubacterium, Fervidobacterium islandicum AW-1.</title>
        <authorList>
            <person name="Lee Y.J."/>
            <person name="Jeong H."/>
            <person name="Park G.S."/>
            <person name="Kwak Y."/>
            <person name="Lee S.J."/>
            <person name="Lee S.J."/>
            <person name="Park M.K."/>
            <person name="Kim J.Y."/>
            <person name="Kang H.K."/>
            <person name="Shin J.H."/>
            <person name="Lee D.W."/>
        </authorList>
    </citation>
    <scope>NUCLEOTIDE SEQUENCE [LARGE SCALE GENOMIC DNA]</scope>
    <source>
        <strain evidence="1 2">AW-1</strain>
    </source>
</reference>
<dbReference type="Pfam" id="PF04250">
    <property type="entry name" value="DUF429"/>
    <property type="match status" value="1"/>
</dbReference>
<dbReference type="InterPro" id="IPR007362">
    <property type="entry name" value="DUF429"/>
</dbReference>
<dbReference type="EMBL" id="CP014334">
    <property type="protein sequence ID" value="AMW33159.1"/>
    <property type="molecule type" value="Genomic_DNA"/>
</dbReference>
<accession>A0AAI8GDM1</accession>
<proteinExistence type="predicted"/>
<dbReference type="AlphaFoldDB" id="A0AAI8GDM1"/>
<name>A0AAI8GDM1_FERIS</name>
<evidence type="ECO:0000313" key="2">
    <source>
        <dbReference type="Proteomes" id="UP000093740"/>
    </source>
</evidence>
<evidence type="ECO:0000313" key="1">
    <source>
        <dbReference type="EMBL" id="AMW33159.1"/>
    </source>
</evidence>
<dbReference type="RefSeq" id="WP_033192138.1">
    <property type="nucleotide sequence ID" value="NZ_CP014334.2"/>
</dbReference>
<keyword evidence="2" id="KW-1185">Reference proteome</keyword>
<protein>
    <submittedName>
        <fullName evidence="1">DUF429 domain-containing protein</fullName>
    </submittedName>
</protein>